<dbReference type="InterPro" id="IPR029055">
    <property type="entry name" value="Ntn_hydrolases_N"/>
</dbReference>
<reference evidence="3" key="1">
    <citation type="submission" date="2021-02" db="EMBL/GenBank/DDBJ databases">
        <title>Rhodobacter shimadae sp. nov., an aerobic anoxygenic phototrophic bacterium isolated from a hot spring.</title>
        <authorList>
            <person name="Muramatsu S."/>
            <person name="Haruta S."/>
            <person name="Hirose S."/>
            <person name="Hanada S."/>
        </authorList>
    </citation>
    <scope>NUCLEOTIDE SEQUENCE</scope>
    <source>
        <strain evidence="3">N10</strain>
    </source>
</reference>
<dbReference type="Gene3D" id="3.60.60.10">
    <property type="entry name" value="Penicillin V Acylase, Chain A"/>
    <property type="match status" value="1"/>
</dbReference>
<sequence>MTHDAERPARTPRTDPVAVRLRWLAEEAPGAAWAQVFWNGWPGWSGWLGERAGGEADLARAERALRRHMPEFVPIWERLVAVVGGDVRAACFLTFWSPPRYLMHCAQAVVVDEDGPCLIRNYDLDPRLLEGVLFRTAWGSRPVIGMVDGLAGLSDGMNAAGLAVSLAFGGRAAHGQGFGVPLILRYVLQMCRDVQDGVEALRALPCHMAYNLTLVDASGAHATVLMSPDRPALVLADRFATNHQLGVEWPWHGRLSQSAERFSALAAAMGDGPFTATSLLHRFLSPPLHSTRYGEGFGTLFTALYRPAQGRMELHWPGLPATRQSFADFREGSRELVFTHGRLAEEPPRPHHPSHSFGAAHSAA</sequence>
<dbReference type="InterPro" id="IPR005079">
    <property type="entry name" value="Peptidase_C45_hydrolase"/>
</dbReference>
<name>A0A8G1EEI0_9RHOB</name>
<organism evidence="3 4">
    <name type="scientific">Neotabrizicola shimadae</name>
    <dbReference type="NCBI Taxonomy" id="2807096"/>
    <lineage>
        <taxon>Bacteria</taxon>
        <taxon>Pseudomonadati</taxon>
        <taxon>Pseudomonadota</taxon>
        <taxon>Alphaproteobacteria</taxon>
        <taxon>Rhodobacterales</taxon>
        <taxon>Paracoccaceae</taxon>
        <taxon>Neotabrizicola</taxon>
    </lineage>
</organism>
<evidence type="ECO:0000313" key="3">
    <source>
        <dbReference type="EMBL" id="QYZ70634.1"/>
    </source>
</evidence>
<evidence type="ECO:0000313" key="4">
    <source>
        <dbReference type="Proteomes" id="UP000826300"/>
    </source>
</evidence>
<proteinExistence type="predicted"/>
<dbReference type="Proteomes" id="UP000826300">
    <property type="component" value="Chromosome"/>
</dbReference>
<evidence type="ECO:0000256" key="1">
    <source>
        <dbReference type="SAM" id="MobiDB-lite"/>
    </source>
</evidence>
<dbReference type="InterPro" id="IPR047794">
    <property type="entry name" value="C45_proenzyme-like"/>
</dbReference>
<dbReference type="AlphaFoldDB" id="A0A8G1EEI0"/>
<evidence type="ECO:0000259" key="2">
    <source>
        <dbReference type="Pfam" id="PF03417"/>
    </source>
</evidence>
<dbReference type="KEGG" id="nsm:JO391_03705"/>
<feature type="region of interest" description="Disordered" evidence="1">
    <location>
        <begin position="344"/>
        <end position="364"/>
    </location>
</feature>
<keyword evidence="4" id="KW-1185">Reference proteome</keyword>
<dbReference type="SUPFAM" id="SSF56235">
    <property type="entry name" value="N-terminal nucleophile aminohydrolases (Ntn hydrolases)"/>
    <property type="match status" value="1"/>
</dbReference>
<dbReference type="NCBIfam" id="NF040521">
    <property type="entry name" value="C45_proenzyme"/>
    <property type="match status" value="1"/>
</dbReference>
<accession>A0A8G1EEI0</accession>
<protein>
    <recommendedName>
        <fullName evidence="2">Peptidase C45 hydrolase domain-containing protein</fullName>
    </recommendedName>
</protein>
<dbReference type="EMBL" id="CP069370">
    <property type="protein sequence ID" value="QYZ70634.1"/>
    <property type="molecule type" value="Genomic_DNA"/>
</dbReference>
<feature type="domain" description="Peptidase C45 hydrolase" evidence="2">
    <location>
        <begin position="113"/>
        <end position="316"/>
    </location>
</feature>
<gene>
    <name evidence="3" type="ORF">JO391_03705</name>
</gene>
<dbReference type="RefSeq" id="WP_220662851.1">
    <property type="nucleotide sequence ID" value="NZ_CP069370.1"/>
</dbReference>
<dbReference type="Pfam" id="PF03417">
    <property type="entry name" value="AAT"/>
    <property type="match status" value="1"/>
</dbReference>